<dbReference type="OrthoDB" id="7062791at2"/>
<reference evidence="2 3" key="1">
    <citation type="submission" date="2016-10" db="EMBL/GenBank/DDBJ databases">
        <authorList>
            <person name="de Groot N.N."/>
        </authorList>
    </citation>
    <scope>NUCLEOTIDE SEQUENCE [LARGE SCALE GENOMIC DNA]</scope>
    <source>
        <strain evidence="2 3">DSM 23609</strain>
    </source>
</reference>
<evidence type="ECO:0000313" key="3">
    <source>
        <dbReference type="Proteomes" id="UP000199771"/>
    </source>
</evidence>
<evidence type="ECO:0000313" key="2">
    <source>
        <dbReference type="EMBL" id="SFF24080.1"/>
    </source>
</evidence>
<keyword evidence="1" id="KW-1133">Transmembrane helix</keyword>
<feature type="transmembrane region" description="Helical" evidence="1">
    <location>
        <begin position="77"/>
        <end position="99"/>
    </location>
</feature>
<keyword evidence="3" id="KW-1185">Reference proteome</keyword>
<sequence>MPTFLKAFVAGFGSTLLFHQGLLAVLHGAGWTARAPWNLAPVPPLGVPSVISLAFWGGLWGIALWAVIARSGGARQWVLALTIGALAPSLVAWFVVMPLKGMGPAGGFDPSILIGALLLNGAWGLGVALIMRLFRRHASG</sequence>
<proteinExistence type="predicted"/>
<dbReference type="STRING" id="1076937.SAMN04488120_101116"/>
<feature type="transmembrane region" description="Helical" evidence="1">
    <location>
        <begin position="47"/>
        <end position="68"/>
    </location>
</feature>
<dbReference type="AlphaFoldDB" id="A0A1I2H3Y3"/>
<dbReference type="RefSeq" id="WP_091530012.1">
    <property type="nucleotide sequence ID" value="NZ_FOOC01000001.1"/>
</dbReference>
<dbReference type="EMBL" id="FOOC01000001">
    <property type="protein sequence ID" value="SFF24080.1"/>
    <property type="molecule type" value="Genomic_DNA"/>
</dbReference>
<gene>
    <name evidence="2" type="ORF">SAMN04488120_101116</name>
</gene>
<evidence type="ECO:0000256" key="1">
    <source>
        <dbReference type="SAM" id="Phobius"/>
    </source>
</evidence>
<feature type="transmembrane region" description="Helical" evidence="1">
    <location>
        <begin position="111"/>
        <end position="134"/>
    </location>
</feature>
<organism evidence="2 3">
    <name type="scientific">Fontimonas thermophila</name>
    <dbReference type="NCBI Taxonomy" id="1076937"/>
    <lineage>
        <taxon>Bacteria</taxon>
        <taxon>Pseudomonadati</taxon>
        <taxon>Pseudomonadota</taxon>
        <taxon>Gammaproteobacteria</taxon>
        <taxon>Nevskiales</taxon>
        <taxon>Nevskiaceae</taxon>
        <taxon>Fontimonas</taxon>
    </lineage>
</organism>
<keyword evidence="1" id="KW-0812">Transmembrane</keyword>
<name>A0A1I2H3Y3_9GAMM</name>
<keyword evidence="1" id="KW-0472">Membrane</keyword>
<dbReference type="Proteomes" id="UP000199771">
    <property type="component" value="Unassembled WGS sequence"/>
</dbReference>
<accession>A0A1I2H3Y3</accession>
<protein>
    <submittedName>
        <fullName evidence="2">Uncharacterized protein</fullName>
    </submittedName>
</protein>